<dbReference type="CDD" id="cd10224">
    <property type="entry name" value="ASKHA_NBD_actin"/>
    <property type="match status" value="1"/>
</dbReference>
<dbReference type="PROSITE" id="PS00432">
    <property type="entry name" value="ACTINS_2"/>
    <property type="match status" value="1"/>
</dbReference>
<keyword evidence="11" id="KW-0175">Coiled coil</keyword>
<evidence type="ECO:0000256" key="1">
    <source>
        <dbReference type="ARBA" id="ARBA00003780"/>
    </source>
</evidence>
<comment type="caution">
    <text evidence="15">The sequence shown here is derived from an EMBL/GenBank/DDBJ whole genome shotgun (WGS) entry which is preliminary data.</text>
</comment>
<dbReference type="Gene3D" id="3.90.640.10">
    <property type="entry name" value="Actin, Chain A, domain 4"/>
    <property type="match status" value="1"/>
</dbReference>
<evidence type="ECO:0000256" key="7">
    <source>
        <dbReference type="ARBA" id="ARBA00022840"/>
    </source>
</evidence>
<feature type="transmembrane region" description="Helical" evidence="12">
    <location>
        <begin position="452"/>
        <end position="476"/>
    </location>
</feature>
<feature type="domain" description="F-box associated beta-propeller type 3" evidence="14">
    <location>
        <begin position="654"/>
        <end position="845"/>
    </location>
</feature>
<name>A0AAN8TUP0_SOLBU</name>
<organism evidence="15 16">
    <name type="scientific">Solanum bulbocastanum</name>
    <name type="common">Wild potato</name>
    <dbReference type="NCBI Taxonomy" id="147425"/>
    <lineage>
        <taxon>Eukaryota</taxon>
        <taxon>Viridiplantae</taxon>
        <taxon>Streptophyta</taxon>
        <taxon>Embryophyta</taxon>
        <taxon>Tracheophyta</taxon>
        <taxon>Spermatophyta</taxon>
        <taxon>Magnoliopsida</taxon>
        <taxon>eudicotyledons</taxon>
        <taxon>Gunneridae</taxon>
        <taxon>Pentapetalae</taxon>
        <taxon>asterids</taxon>
        <taxon>lamiids</taxon>
        <taxon>Solanales</taxon>
        <taxon>Solanaceae</taxon>
        <taxon>Solanoideae</taxon>
        <taxon>Solaneae</taxon>
        <taxon>Solanum</taxon>
    </lineage>
</organism>
<keyword evidence="7" id="KW-0067">ATP-binding</keyword>
<dbReference type="Pfam" id="PF00022">
    <property type="entry name" value="Actin"/>
    <property type="match status" value="1"/>
</dbReference>
<dbReference type="Pfam" id="PF08268">
    <property type="entry name" value="FBA_3"/>
    <property type="match status" value="1"/>
</dbReference>
<proteinExistence type="inferred from homology"/>
<feature type="coiled-coil region" evidence="11">
    <location>
        <begin position="520"/>
        <end position="547"/>
    </location>
</feature>
<dbReference type="Proteomes" id="UP001371456">
    <property type="component" value="Unassembled WGS sequence"/>
</dbReference>
<dbReference type="Pfam" id="PF05514">
    <property type="entry name" value="HR_lesion"/>
    <property type="match status" value="1"/>
</dbReference>
<dbReference type="FunFam" id="3.90.640.10:FF:000001">
    <property type="entry name" value="Actin, muscle"/>
    <property type="match status" value="1"/>
</dbReference>
<keyword evidence="12" id="KW-0472">Membrane</keyword>
<dbReference type="PRINTS" id="PR00190">
    <property type="entry name" value="ACTIN"/>
</dbReference>
<dbReference type="GO" id="GO:0005856">
    <property type="term" value="C:cytoskeleton"/>
    <property type="evidence" value="ECO:0007669"/>
    <property type="project" value="UniProtKB-SubCell"/>
</dbReference>
<dbReference type="Gene3D" id="3.30.420.40">
    <property type="match status" value="2"/>
</dbReference>
<evidence type="ECO:0000256" key="4">
    <source>
        <dbReference type="ARBA" id="ARBA00022490"/>
    </source>
</evidence>
<reference evidence="15 16" key="1">
    <citation type="submission" date="2024-02" db="EMBL/GenBank/DDBJ databases">
        <title>de novo genome assembly of Solanum bulbocastanum strain 11H21.</title>
        <authorList>
            <person name="Hosaka A.J."/>
        </authorList>
    </citation>
    <scope>NUCLEOTIDE SEQUENCE [LARGE SCALE GENOMIC DNA]</scope>
    <source>
        <tissue evidence="15">Young leaves</tissue>
    </source>
</reference>
<evidence type="ECO:0000256" key="6">
    <source>
        <dbReference type="ARBA" id="ARBA00022801"/>
    </source>
</evidence>
<dbReference type="GO" id="GO:0005524">
    <property type="term" value="F:ATP binding"/>
    <property type="evidence" value="ECO:0007669"/>
    <property type="project" value="UniProtKB-KW"/>
</dbReference>
<dbReference type="NCBIfam" id="TIGR01640">
    <property type="entry name" value="F_box_assoc_1"/>
    <property type="match status" value="1"/>
</dbReference>
<dbReference type="InterPro" id="IPR020902">
    <property type="entry name" value="Actin/actin-like_CS"/>
</dbReference>
<dbReference type="InterPro" id="IPR043129">
    <property type="entry name" value="ATPase_NBD"/>
</dbReference>
<dbReference type="FunFam" id="3.30.420.40:FF:000291">
    <property type="entry name" value="Actin, alpha skeletal muscle"/>
    <property type="match status" value="1"/>
</dbReference>
<evidence type="ECO:0000256" key="5">
    <source>
        <dbReference type="ARBA" id="ARBA00022741"/>
    </source>
</evidence>
<evidence type="ECO:0000256" key="8">
    <source>
        <dbReference type="ARBA" id="ARBA00023212"/>
    </source>
</evidence>
<dbReference type="FunFam" id="3.30.420.40:FF:000058">
    <property type="entry name" value="Putative actin-related protein 5"/>
    <property type="match status" value="1"/>
</dbReference>
<evidence type="ECO:0000256" key="9">
    <source>
        <dbReference type="ARBA" id="ARBA00049360"/>
    </source>
</evidence>
<dbReference type="InterPro" id="IPR001810">
    <property type="entry name" value="F-box_dom"/>
</dbReference>
<dbReference type="GO" id="GO:0016787">
    <property type="term" value="F:hydrolase activity"/>
    <property type="evidence" value="ECO:0007669"/>
    <property type="project" value="UniProtKB-KW"/>
</dbReference>
<comment type="catalytic activity">
    <reaction evidence="9">
        <text>ATP + H2O = ADP + phosphate + H(+)</text>
        <dbReference type="Rhea" id="RHEA:13065"/>
        <dbReference type="ChEBI" id="CHEBI:15377"/>
        <dbReference type="ChEBI" id="CHEBI:15378"/>
        <dbReference type="ChEBI" id="CHEBI:30616"/>
        <dbReference type="ChEBI" id="CHEBI:43474"/>
        <dbReference type="ChEBI" id="CHEBI:456216"/>
    </reaction>
</comment>
<evidence type="ECO:0000259" key="14">
    <source>
        <dbReference type="Pfam" id="PF08268"/>
    </source>
</evidence>
<dbReference type="PROSITE" id="PS00406">
    <property type="entry name" value="ACTINS_1"/>
    <property type="match status" value="1"/>
</dbReference>
<evidence type="ECO:0000256" key="2">
    <source>
        <dbReference type="ARBA" id="ARBA00004245"/>
    </source>
</evidence>
<sequence length="913" mass="103727">MAEGEDIQPLVCDNGTGMVKAGFAGDDAPRAVFPSIVGRPRHTGVMVGMGQKDAYVGDEAQSKRGILTLKYPIEHGIVSNWDDMEKIWHHTFYNELRVAPEEHPVLLTEAPLNPKANREKMTQIMFETFNTPAMYVAIQAVLSLYASGRTTGIVLDSGDGVSHTVPIYEGYALPHAILRLDLAGRDLTDHLMKILTERGYSFTTTAEREIVRDVKEKLSYIALDFEQELETSKTSSSVEKSYELPDGQVITIGAERFRCPEVLFQPSLIGMEAAGIHETTYNSIMKCDVDIRKDLYGNIVLSGGTTMFPGIADRMSKELSALAPSSMKIKVVAPPERKYSVWIGGSILASLSTFQQMWIAKAEYDESGFQQVEELVIMRSLSIIGRVLFGSLIIVSAWLRLNEFTMNKELGGKEYVAKMSRPLNLILRPHASTSARMDVVGLLTFAISVYKAFGGCLLIFNCIIVSIIPLGIYLLLETPVFCGFYHYKVGEPEFMFLFQDFVQNVSLFGALLIFMDMHLIMMKQEVLARKEKRLREMNKRVDEETLNIVVAYSQESIMSQQNIMREILSWLPVKSLLRFKCVSKSWDITRDPYFRTKHQSRHEVNSQRFLLLRGKFDIYTSYFDDLYSTSSLSSLDDVQRIDYLSSNWYPSMDILCGSCDGLVLILVLHRHDYLLLWNPSTRESIQLPFPIFGIWNSTFGLGYDPTIDDYKILTIHHEKSQTQCGILALRSGSWRNNVDIKAPHTLKERFGSRFWDTLSFVHGAFHWIPCCFGVASFNISNEACTEIPLSEQMYSYLSLSTTENNHVSVLDGMLCFSSACKVGAEETFMLWAMKDYGVKESWTQIFNINISHIWFVKPIYRFADGDVLFHCRDYMHEFLSTSKGRFSHPLIQHQDMVEIITFNESLISPKLLI</sequence>
<evidence type="ECO:0000313" key="16">
    <source>
        <dbReference type="Proteomes" id="UP001371456"/>
    </source>
</evidence>
<dbReference type="InterPro" id="IPR017451">
    <property type="entry name" value="F-box-assoc_interact_dom"/>
</dbReference>
<comment type="subcellular location">
    <subcellularLocation>
        <location evidence="2">Cytoplasm</location>
        <location evidence="2">Cytoskeleton</location>
    </subcellularLocation>
</comment>
<dbReference type="AlphaFoldDB" id="A0AAN8TUP0"/>
<keyword evidence="16" id="KW-1185">Reference proteome</keyword>
<protein>
    <recommendedName>
        <fullName evidence="17">Actin</fullName>
    </recommendedName>
</protein>
<keyword evidence="12" id="KW-1133">Transmembrane helix</keyword>
<dbReference type="SUPFAM" id="SSF81383">
    <property type="entry name" value="F-box domain"/>
    <property type="match status" value="1"/>
</dbReference>
<dbReference type="EMBL" id="JBANQN010000005">
    <property type="protein sequence ID" value="KAK6790281.1"/>
    <property type="molecule type" value="Genomic_DNA"/>
</dbReference>
<evidence type="ECO:0000259" key="13">
    <source>
        <dbReference type="Pfam" id="PF00646"/>
    </source>
</evidence>
<comment type="similarity">
    <text evidence="3 10">Belongs to the actin family.</text>
</comment>
<dbReference type="Pfam" id="PF00646">
    <property type="entry name" value="F-box"/>
    <property type="match status" value="1"/>
</dbReference>
<feature type="domain" description="F-box" evidence="13">
    <location>
        <begin position="562"/>
        <end position="586"/>
    </location>
</feature>
<keyword evidence="8" id="KW-0206">Cytoskeleton</keyword>
<gene>
    <name evidence="15" type="ORF">RDI58_014081</name>
</gene>
<dbReference type="PANTHER" id="PTHR11937">
    <property type="entry name" value="ACTIN"/>
    <property type="match status" value="1"/>
</dbReference>
<dbReference type="GO" id="GO:0048767">
    <property type="term" value="P:root hair elongation"/>
    <property type="evidence" value="ECO:0007669"/>
    <property type="project" value="UniProtKB-ARBA"/>
</dbReference>
<dbReference type="SMART" id="SM00268">
    <property type="entry name" value="ACTIN"/>
    <property type="match status" value="1"/>
</dbReference>
<dbReference type="SUPFAM" id="SSF53067">
    <property type="entry name" value="Actin-like ATPase domain"/>
    <property type="match status" value="2"/>
</dbReference>
<evidence type="ECO:0008006" key="17">
    <source>
        <dbReference type="Google" id="ProtNLM"/>
    </source>
</evidence>
<dbReference type="CDD" id="cd22157">
    <property type="entry name" value="F-box_AtFBW1-like"/>
    <property type="match status" value="1"/>
</dbReference>
<keyword evidence="5" id="KW-0547">Nucleotide-binding</keyword>
<dbReference type="InterPro" id="IPR013187">
    <property type="entry name" value="F-box-assoc_dom_typ3"/>
</dbReference>
<feature type="transmembrane region" description="Helical" evidence="12">
    <location>
        <begin position="496"/>
        <end position="515"/>
    </location>
</feature>
<evidence type="ECO:0000256" key="11">
    <source>
        <dbReference type="SAM" id="Coils"/>
    </source>
</evidence>
<dbReference type="InterPro" id="IPR004001">
    <property type="entry name" value="Actin_CS"/>
</dbReference>
<dbReference type="FunFam" id="3.30.420.40:FF:000404">
    <property type="entry name" value="Major actin"/>
    <property type="match status" value="1"/>
</dbReference>
<keyword evidence="6" id="KW-0378">Hydrolase</keyword>
<dbReference type="InterPro" id="IPR036047">
    <property type="entry name" value="F-box-like_dom_sf"/>
</dbReference>
<comment type="function">
    <text evidence="1">Actins are highly conserved proteins that are involved in various types of cell motility and are ubiquitously expressed in all eukaryotic cells. Essential component of cell cytoskeleton; plays an important role in cytoplasmic streaming, cell shape determination, cell division, organelle movement and extension growth.</text>
</comment>
<evidence type="ECO:0000256" key="10">
    <source>
        <dbReference type="RuleBase" id="RU000487"/>
    </source>
</evidence>
<dbReference type="InterPro" id="IPR004000">
    <property type="entry name" value="Actin"/>
</dbReference>
<accession>A0AAN8TUP0</accession>
<evidence type="ECO:0000313" key="15">
    <source>
        <dbReference type="EMBL" id="KAK6790281.1"/>
    </source>
</evidence>
<keyword evidence="4" id="KW-0963">Cytoplasm</keyword>
<dbReference type="InterPro" id="IPR008637">
    <property type="entry name" value="HR_lesion"/>
</dbReference>
<feature type="transmembrane region" description="Helical" evidence="12">
    <location>
        <begin position="380"/>
        <end position="399"/>
    </location>
</feature>
<dbReference type="PROSITE" id="PS01132">
    <property type="entry name" value="ACTINS_ACT_LIKE"/>
    <property type="match status" value="1"/>
</dbReference>
<keyword evidence="12" id="KW-0812">Transmembrane</keyword>
<evidence type="ECO:0000256" key="12">
    <source>
        <dbReference type="SAM" id="Phobius"/>
    </source>
</evidence>
<evidence type="ECO:0000256" key="3">
    <source>
        <dbReference type="ARBA" id="ARBA00006752"/>
    </source>
</evidence>